<evidence type="ECO:0000313" key="4">
    <source>
        <dbReference type="Proteomes" id="UP001549749"/>
    </source>
</evidence>
<evidence type="ECO:0000313" key="3">
    <source>
        <dbReference type="EMBL" id="MET6995862.1"/>
    </source>
</evidence>
<accession>A0ABV2SYK8</accession>
<dbReference type="Pfam" id="PF03795">
    <property type="entry name" value="YCII"/>
    <property type="match status" value="1"/>
</dbReference>
<dbReference type="Proteomes" id="UP001549749">
    <property type="component" value="Unassembled WGS sequence"/>
</dbReference>
<dbReference type="EMBL" id="JBEXAC010000001">
    <property type="protein sequence ID" value="MET6995862.1"/>
    <property type="molecule type" value="Genomic_DNA"/>
</dbReference>
<dbReference type="Gene3D" id="3.30.70.1060">
    <property type="entry name" value="Dimeric alpha+beta barrel"/>
    <property type="match status" value="1"/>
</dbReference>
<gene>
    <name evidence="3" type="ORF">ABR189_00710</name>
</gene>
<sequence length="152" mass="16587">MTSKVFPALLLLGFLIVVIASFQSSPLQSIGLSALPGPRHQPDNTKDSTPEMNLKRYWMVLLKKGPNRQHSKADAAKIQAAHMANLERIAETGKLTLAGPFGDSGALRGILILDSQDSMEVASLVKADSAVVTGRLTFEIKPWWTEKNCLFN</sequence>
<feature type="domain" description="YCII-related" evidence="2">
    <location>
        <begin position="58"/>
        <end position="143"/>
    </location>
</feature>
<dbReference type="RefSeq" id="WP_354658511.1">
    <property type="nucleotide sequence ID" value="NZ_JBEXAC010000001.1"/>
</dbReference>
<dbReference type="InterPro" id="IPR011008">
    <property type="entry name" value="Dimeric_a/b-barrel"/>
</dbReference>
<name>A0ABV2SYK8_9BACT</name>
<reference evidence="3 4" key="1">
    <citation type="submission" date="2024-06" db="EMBL/GenBank/DDBJ databases">
        <title>Chitinophaga defluvii sp. nov., isolated from municipal sewage.</title>
        <authorList>
            <person name="Zhang L."/>
        </authorList>
    </citation>
    <scope>NUCLEOTIDE SEQUENCE [LARGE SCALE GENOMIC DNA]</scope>
    <source>
        <strain evidence="3 4">H8</strain>
    </source>
</reference>
<protein>
    <submittedName>
        <fullName evidence="3">YciI family protein</fullName>
    </submittedName>
</protein>
<evidence type="ECO:0000256" key="1">
    <source>
        <dbReference type="ARBA" id="ARBA00007689"/>
    </source>
</evidence>
<proteinExistence type="inferred from homology"/>
<evidence type="ECO:0000259" key="2">
    <source>
        <dbReference type="Pfam" id="PF03795"/>
    </source>
</evidence>
<dbReference type="SUPFAM" id="SSF54909">
    <property type="entry name" value="Dimeric alpha+beta barrel"/>
    <property type="match status" value="1"/>
</dbReference>
<dbReference type="InterPro" id="IPR005545">
    <property type="entry name" value="YCII"/>
</dbReference>
<comment type="caution">
    <text evidence="3">The sequence shown here is derived from an EMBL/GenBank/DDBJ whole genome shotgun (WGS) entry which is preliminary data.</text>
</comment>
<keyword evidence="4" id="KW-1185">Reference proteome</keyword>
<comment type="similarity">
    <text evidence="1">Belongs to the YciI family.</text>
</comment>
<organism evidence="3 4">
    <name type="scientific">Chitinophaga defluvii</name>
    <dbReference type="NCBI Taxonomy" id="3163343"/>
    <lineage>
        <taxon>Bacteria</taxon>
        <taxon>Pseudomonadati</taxon>
        <taxon>Bacteroidota</taxon>
        <taxon>Chitinophagia</taxon>
        <taxon>Chitinophagales</taxon>
        <taxon>Chitinophagaceae</taxon>
        <taxon>Chitinophaga</taxon>
    </lineage>
</organism>